<accession>A0A7M1SPC1</accession>
<proteinExistence type="predicted"/>
<dbReference type="Gene3D" id="3.20.80.10">
    <property type="entry name" value="Regulatory factor, effector binding domain"/>
    <property type="match status" value="1"/>
</dbReference>
<name>A0A7M1SPC1_9MICO</name>
<dbReference type="PANTHER" id="PTHR36444:SF2">
    <property type="entry name" value="TRANSCRIPTIONAL REGULATOR PROTEIN YOBU-RELATED"/>
    <property type="match status" value="1"/>
</dbReference>
<evidence type="ECO:0000259" key="1">
    <source>
        <dbReference type="SMART" id="SM00871"/>
    </source>
</evidence>
<evidence type="ECO:0000313" key="3">
    <source>
        <dbReference type="Proteomes" id="UP000593758"/>
    </source>
</evidence>
<dbReference type="PANTHER" id="PTHR36444">
    <property type="entry name" value="TRANSCRIPTIONAL REGULATOR PROTEIN YOBU-RELATED"/>
    <property type="match status" value="1"/>
</dbReference>
<dbReference type="RefSeq" id="WP_193495804.1">
    <property type="nucleotide sequence ID" value="NZ_CP063169.1"/>
</dbReference>
<gene>
    <name evidence="2" type="ORF">IM660_12065</name>
</gene>
<organism evidence="2 3">
    <name type="scientific">Ruania alkalisoli</name>
    <dbReference type="NCBI Taxonomy" id="2779775"/>
    <lineage>
        <taxon>Bacteria</taxon>
        <taxon>Bacillati</taxon>
        <taxon>Actinomycetota</taxon>
        <taxon>Actinomycetes</taxon>
        <taxon>Micrococcales</taxon>
        <taxon>Ruaniaceae</taxon>
        <taxon>Ruania</taxon>
    </lineage>
</organism>
<dbReference type="AlphaFoldDB" id="A0A7M1SPC1"/>
<dbReference type="InterPro" id="IPR011256">
    <property type="entry name" value="Reg_factor_effector_dom_sf"/>
</dbReference>
<dbReference type="Proteomes" id="UP000593758">
    <property type="component" value="Chromosome"/>
</dbReference>
<protein>
    <submittedName>
        <fullName evidence="2">GyrI-like domain-containing protein</fullName>
    </submittedName>
</protein>
<dbReference type="SMART" id="SM00871">
    <property type="entry name" value="AraC_E_bind"/>
    <property type="match status" value="1"/>
</dbReference>
<reference evidence="2 3" key="1">
    <citation type="submission" date="2020-10" db="EMBL/GenBank/DDBJ databases">
        <title>Haloactinobacterium sp. RN3S43, a bacterium isolated from saline soil.</title>
        <authorList>
            <person name="Sun J.-Q."/>
        </authorList>
    </citation>
    <scope>NUCLEOTIDE SEQUENCE [LARGE SCALE GENOMIC DNA]</scope>
    <source>
        <strain evidence="2 3">RN3S43</strain>
    </source>
</reference>
<sequence>MTIEPQHVHSEPFTVLGPSIRTDGASSVRDIPALWATVMAEDTLARVPGRRSADIYAVYTHLEHAGRSRDGWFTFLIGVAVDPSTAIDDGFTMVSVPASPRVQFPVPDGDPSRVLEAWEQAWAHDDTLKTFICEYEHYGADGSVSVNLGVR</sequence>
<dbReference type="KEGG" id="halt:IM660_12065"/>
<feature type="domain" description="AraC effector-binding" evidence="1">
    <location>
        <begin position="3"/>
        <end position="151"/>
    </location>
</feature>
<dbReference type="InterPro" id="IPR010499">
    <property type="entry name" value="AraC_E-bd"/>
</dbReference>
<keyword evidence="3" id="KW-1185">Reference proteome</keyword>
<dbReference type="InterPro" id="IPR029441">
    <property type="entry name" value="Cass2"/>
</dbReference>
<dbReference type="InterPro" id="IPR053182">
    <property type="entry name" value="YobU-like_regulator"/>
</dbReference>
<dbReference type="Pfam" id="PF14526">
    <property type="entry name" value="Cass2"/>
    <property type="match status" value="1"/>
</dbReference>
<dbReference type="EMBL" id="CP063169">
    <property type="protein sequence ID" value="QOR69426.1"/>
    <property type="molecule type" value="Genomic_DNA"/>
</dbReference>
<evidence type="ECO:0000313" key="2">
    <source>
        <dbReference type="EMBL" id="QOR69426.1"/>
    </source>
</evidence>